<evidence type="ECO:0000256" key="3">
    <source>
        <dbReference type="ARBA" id="ARBA00023163"/>
    </source>
</evidence>
<evidence type="ECO:0000313" key="7">
    <source>
        <dbReference type="Proteomes" id="UP000198280"/>
    </source>
</evidence>
<accession>A0A239AX44</accession>
<dbReference type="InterPro" id="IPR009057">
    <property type="entry name" value="Homeodomain-like_sf"/>
</dbReference>
<feature type="DNA-binding region" description="H-T-H motif" evidence="4">
    <location>
        <begin position="36"/>
        <end position="55"/>
    </location>
</feature>
<dbReference type="Proteomes" id="UP000198280">
    <property type="component" value="Unassembled WGS sequence"/>
</dbReference>
<evidence type="ECO:0000256" key="1">
    <source>
        <dbReference type="ARBA" id="ARBA00023015"/>
    </source>
</evidence>
<dbReference type="InterPro" id="IPR049445">
    <property type="entry name" value="TetR_SbtR-like_C"/>
</dbReference>
<dbReference type="PANTHER" id="PTHR30055:SF234">
    <property type="entry name" value="HTH-TYPE TRANSCRIPTIONAL REGULATOR BETI"/>
    <property type="match status" value="1"/>
</dbReference>
<dbReference type="AlphaFoldDB" id="A0A239AX44"/>
<dbReference type="Pfam" id="PF21597">
    <property type="entry name" value="TetR_C_43"/>
    <property type="match status" value="1"/>
</dbReference>
<dbReference type="Gene3D" id="1.10.357.10">
    <property type="entry name" value="Tetracycline Repressor, domain 2"/>
    <property type="match status" value="1"/>
</dbReference>
<keyword evidence="7" id="KW-1185">Reference proteome</keyword>
<dbReference type="PANTHER" id="PTHR30055">
    <property type="entry name" value="HTH-TYPE TRANSCRIPTIONAL REGULATOR RUTR"/>
    <property type="match status" value="1"/>
</dbReference>
<keyword evidence="3" id="KW-0804">Transcription</keyword>
<dbReference type="Pfam" id="PF00440">
    <property type="entry name" value="TetR_N"/>
    <property type="match status" value="1"/>
</dbReference>
<gene>
    <name evidence="6" type="ORF">SAMN05216252_102215</name>
</gene>
<evidence type="ECO:0000313" key="6">
    <source>
        <dbReference type="EMBL" id="SNR99902.1"/>
    </source>
</evidence>
<dbReference type="GeneID" id="95787847"/>
<evidence type="ECO:0000259" key="5">
    <source>
        <dbReference type="PROSITE" id="PS50977"/>
    </source>
</evidence>
<proteinExistence type="predicted"/>
<organism evidence="6 7">
    <name type="scientific">Actinacidiphila glaucinigra</name>
    <dbReference type="NCBI Taxonomy" id="235986"/>
    <lineage>
        <taxon>Bacteria</taxon>
        <taxon>Bacillati</taxon>
        <taxon>Actinomycetota</taxon>
        <taxon>Actinomycetes</taxon>
        <taxon>Kitasatosporales</taxon>
        <taxon>Streptomycetaceae</taxon>
        <taxon>Actinacidiphila</taxon>
    </lineage>
</organism>
<keyword evidence="1" id="KW-0805">Transcription regulation</keyword>
<dbReference type="RefSeq" id="WP_089222383.1">
    <property type="nucleotide sequence ID" value="NZ_CP108152.1"/>
</dbReference>
<dbReference type="PROSITE" id="PS50977">
    <property type="entry name" value="HTH_TETR_2"/>
    <property type="match status" value="1"/>
</dbReference>
<reference evidence="6 7" key="1">
    <citation type="submission" date="2017-06" db="EMBL/GenBank/DDBJ databases">
        <authorList>
            <person name="Kim H.J."/>
            <person name="Triplett B.A."/>
        </authorList>
    </citation>
    <scope>NUCLEOTIDE SEQUENCE [LARGE SCALE GENOMIC DNA]</scope>
    <source>
        <strain evidence="6 7">CGMCC 4.1858</strain>
    </source>
</reference>
<sequence>MAVAAAVKLRADATRNRERIIVAAREALLEHGTDAPLDEIAKRAGVGNATVYRHFADRQELSLQVALSVMDRITQRAEEALAQEPDAFDALRRFVHEAADERVGALCPMLSTGFGKGDPRLEEGRIRLEHAIEELMAAGRRSGRLRTDIDVGDVMVAVSQLTRPLPGKHCGSMERFIRRHLQLFVDGLEAPARSELPGDSATFEDLRQCR</sequence>
<feature type="domain" description="HTH tetR-type" evidence="5">
    <location>
        <begin position="14"/>
        <end position="73"/>
    </location>
</feature>
<evidence type="ECO:0000256" key="4">
    <source>
        <dbReference type="PROSITE-ProRule" id="PRU00335"/>
    </source>
</evidence>
<keyword evidence="2 4" id="KW-0238">DNA-binding</keyword>
<dbReference type="SUPFAM" id="SSF46689">
    <property type="entry name" value="Homeodomain-like"/>
    <property type="match status" value="1"/>
</dbReference>
<dbReference type="PRINTS" id="PR00455">
    <property type="entry name" value="HTHTETR"/>
</dbReference>
<dbReference type="InterPro" id="IPR001647">
    <property type="entry name" value="HTH_TetR"/>
</dbReference>
<dbReference type="SUPFAM" id="SSF48498">
    <property type="entry name" value="Tetracyclin repressor-like, C-terminal domain"/>
    <property type="match status" value="1"/>
</dbReference>
<dbReference type="InterPro" id="IPR036271">
    <property type="entry name" value="Tet_transcr_reg_TetR-rel_C_sf"/>
</dbReference>
<evidence type="ECO:0000256" key="2">
    <source>
        <dbReference type="ARBA" id="ARBA00023125"/>
    </source>
</evidence>
<dbReference type="EMBL" id="FZOF01000002">
    <property type="protein sequence ID" value="SNR99902.1"/>
    <property type="molecule type" value="Genomic_DNA"/>
</dbReference>
<protein>
    <submittedName>
        <fullName evidence="6">Transcriptional regulator, TetR family</fullName>
    </submittedName>
</protein>
<dbReference type="GO" id="GO:0003700">
    <property type="term" value="F:DNA-binding transcription factor activity"/>
    <property type="evidence" value="ECO:0007669"/>
    <property type="project" value="TreeGrafter"/>
</dbReference>
<dbReference type="InterPro" id="IPR050109">
    <property type="entry name" value="HTH-type_TetR-like_transc_reg"/>
</dbReference>
<dbReference type="GO" id="GO:0000976">
    <property type="term" value="F:transcription cis-regulatory region binding"/>
    <property type="evidence" value="ECO:0007669"/>
    <property type="project" value="TreeGrafter"/>
</dbReference>
<name>A0A239AX44_9ACTN</name>
<dbReference type="OrthoDB" id="3192968at2"/>